<gene>
    <name evidence="4" type="ORF">CEUSTIGMA_g8013.t1</name>
</gene>
<keyword evidence="5" id="KW-1185">Reference proteome</keyword>
<evidence type="ECO:0000313" key="5">
    <source>
        <dbReference type="Proteomes" id="UP000232323"/>
    </source>
</evidence>
<dbReference type="Pfam" id="PF12499">
    <property type="entry name" value="DUF3707"/>
    <property type="match status" value="1"/>
</dbReference>
<proteinExistence type="predicted"/>
<organism evidence="4 5">
    <name type="scientific">Chlamydomonas eustigma</name>
    <dbReference type="NCBI Taxonomy" id="1157962"/>
    <lineage>
        <taxon>Eukaryota</taxon>
        <taxon>Viridiplantae</taxon>
        <taxon>Chlorophyta</taxon>
        <taxon>core chlorophytes</taxon>
        <taxon>Chlorophyceae</taxon>
        <taxon>CS clade</taxon>
        <taxon>Chlamydomonadales</taxon>
        <taxon>Chlamydomonadaceae</taxon>
        <taxon>Chlamydomonas</taxon>
    </lineage>
</organism>
<evidence type="ECO:0000256" key="1">
    <source>
        <dbReference type="SAM" id="MobiDB-lite"/>
    </source>
</evidence>
<dbReference type="AlphaFoldDB" id="A0A250XBZ5"/>
<keyword evidence="2" id="KW-0732">Signal</keyword>
<name>A0A250XBZ5_9CHLO</name>
<dbReference type="InterPro" id="IPR051412">
    <property type="entry name" value="Formin_Homology_Diaphanous_sf"/>
</dbReference>
<accession>A0A250XBZ5</accession>
<feature type="signal peptide" evidence="2">
    <location>
        <begin position="1"/>
        <end position="25"/>
    </location>
</feature>
<sequence>MTLRSIVWFAKIVMSINLLYHGADAHKKSLLQGSAVAEAQIQAALTADAELAASFPFCSCQSSASLSPARLQLLSQSADLSTTCVTFTTNVVPSCQLQAATAGPCCLQDIYKLEIQINPACQQGDVQGVTLNGRPWLYTILYPAQGAAVLKVTNMNFTLETGQGVQLCFTLQQSCPSLQAMCGIPTATLGTCSYAIFNSGNKNCCPTSYLLLPAISAPPPPPPKPPSPPAPSPNPPTVILNPPPPLPFIPTPPVFPPCIITVSAVQASNAEPFQNPLATCIFIQSTVLDFYLSNQVHVLQPFVCIQALGLAVAVQGSVASPNDAVQFFDNFKTSIPPNTVMAELGVVCGGSYLGLSTCGLQQMYPAPCISPPPTSPMHPPTPFPAGIIPSELSPSPWNPPSPPLPSPPLSPPPPGMFMSKHQACKKLCSWHAASCLYHNQKVAQLLLCLAFSTWT</sequence>
<protein>
    <recommendedName>
        <fullName evidence="3">Pherophorin domain-containing protein</fullName>
    </recommendedName>
</protein>
<dbReference type="InterPro" id="IPR024616">
    <property type="entry name" value="Pherophorin"/>
</dbReference>
<reference evidence="4 5" key="1">
    <citation type="submission" date="2017-08" db="EMBL/GenBank/DDBJ databases">
        <title>Acidophilic green algal genome provides insights into adaptation to an acidic environment.</title>
        <authorList>
            <person name="Hirooka S."/>
            <person name="Hirose Y."/>
            <person name="Kanesaki Y."/>
            <person name="Higuchi S."/>
            <person name="Fujiwara T."/>
            <person name="Onuma R."/>
            <person name="Era A."/>
            <person name="Ohbayashi R."/>
            <person name="Uzuka A."/>
            <person name="Nozaki H."/>
            <person name="Yoshikawa H."/>
            <person name="Miyagishima S.Y."/>
        </authorList>
    </citation>
    <scope>NUCLEOTIDE SEQUENCE [LARGE SCALE GENOMIC DNA]</scope>
    <source>
        <strain evidence="4 5">NIES-2499</strain>
    </source>
</reference>
<feature type="region of interest" description="Disordered" evidence="1">
    <location>
        <begin position="218"/>
        <end position="237"/>
    </location>
</feature>
<feature type="domain" description="Pherophorin" evidence="3">
    <location>
        <begin position="55"/>
        <end position="206"/>
    </location>
</feature>
<dbReference type="EMBL" id="BEGY01000054">
    <property type="protein sequence ID" value="GAX80576.1"/>
    <property type="molecule type" value="Genomic_DNA"/>
</dbReference>
<dbReference type="OrthoDB" id="553138at2759"/>
<comment type="caution">
    <text evidence="4">The sequence shown here is derived from an EMBL/GenBank/DDBJ whole genome shotgun (WGS) entry which is preliminary data.</text>
</comment>
<evidence type="ECO:0000313" key="4">
    <source>
        <dbReference type="EMBL" id="GAX80576.1"/>
    </source>
</evidence>
<dbReference type="Proteomes" id="UP000232323">
    <property type="component" value="Unassembled WGS sequence"/>
</dbReference>
<feature type="chain" id="PRO_5012761320" description="Pherophorin domain-containing protein" evidence="2">
    <location>
        <begin position="26"/>
        <end position="455"/>
    </location>
</feature>
<evidence type="ECO:0000256" key="2">
    <source>
        <dbReference type="SAM" id="SignalP"/>
    </source>
</evidence>
<dbReference type="PANTHER" id="PTHR45691:SF1">
    <property type="entry name" value="FH2 DOMAIN-CONTAINING PROTEIN 1-RELATED"/>
    <property type="match status" value="1"/>
</dbReference>
<dbReference type="GO" id="GO:0030041">
    <property type="term" value="P:actin filament polymerization"/>
    <property type="evidence" value="ECO:0007669"/>
    <property type="project" value="TreeGrafter"/>
</dbReference>
<dbReference type="PANTHER" id="PTHR45691">
    <property type="entry name" value="PROTEIN DIAPHANOUS"/>
    <property type="match status" value="1"/>
</dbReference>
<dbReference type="GO" id="GO:0005884">
    <property type="term" value="C:actin filament"/>
    <property type="evidence" value="ECO:0007669"/>
    <property type="project" value="TreeGrafter"/>
</dbReference>
<evidence type="ECO:0000259" key="3">
    <source>
        <dbReference type="Pfam" id="PF12499"/>
    </source>
</evidence>